<dbReference type="GO" id="GO:0005524">
    <property type="term" value="F:ATP binding"/>
    <property type="evidence" value="ECO:0007669"/>
    <property type="project" value="UniProtKB-KW"/>
</dbReference>
<dbReference type="InterPro" id="IPR027417">
    <property type="entry name" value="P-loop_NTPase"/>
</dbReference>
<evidence type="ECO:0000256" key="1">
    <source>
        <dbReference type="ARBA" id="ARBA00004141"/>
    </source>
</evidence>
<feature type="transmembrane region" description="Helical" evidence="10">
    <location>
        <begin position="2018"/>
        <end position="2035"/>
    </location>
</feature>
<dbReference type="PANTHER" id="PTHR19229:SF250">
    <property type="entry name" value="ABC TRANSPORTER DOMAIN-CONTAINING PROTEIN-RELATED"/>
    <property type="match status" value="1"/>
</dbReference>
<dbReference type="Proteomes" id="UP000719412">
    <property type="component" value="Unassembled WGS sequence"/>
</dbReference>
<feature type="transmembrane region" description="Helical" evidence="10">
    <location>
        <begin position="497"/>
        <end position="520"/>
    </location>
</feature>
<dbReference type="InterPro" id="IPR017871">
    <property type="entry name" value="ABC_transporter-like_CS"/>
</dbReference>
<comment type="caution">
    <text evidence="12">The sequence shown here is derived from an EMBL/GenBank/DDBJ whole genome shotgun (WGS) entry which is preliminary data.</text>
</comment>
<feature type="transmembrane region" description="Helical" evidence="10">
    <location>
        <begin position="453"/>
        <end position="477"/>
    </location>
</feature>
<evidence type="ECO:0000313" key="12">
    <source>
        <dbReference type="EMBL" id="KAH0808390.1"/>
    </source>
</evidence>
<feature type="transmembrane region" description="Helical" evidence="10">
    <location>
        <begin position="1132"/>
        <end position="1160"/>
    </location>
</feature>
<evidence type="ECO:0000256" key="2">
    <source>
        <dbReference type="ARBA" id="ARBA00022448"/>
    </source>
</evidence>
<dbReference type="PROSITE" id="PS00211">
    <property type="entry name" value="ABC_TRANSPORTER_1"/>
    <property type="match status" value="2"/>
</dbReference>
<evidence type="ECO:0000256" key="4">
    <source>
        <dbReference type="ARBA" id="ARBA00022737"/>
    </source>
</evidence>
<dbReference type="Pfam" id="PF23321">
    <property type="entry name" value="R1_ABCA1"/>
    <property type="match status" value="1"/>
</dbReference>
<keyword evidence="9" id="KW-0175">Coiled coil</keyword>
<dbReference type="InterPro" id="IPR056264">
    <property type="entry name" value="R2_ABCA1-4-like"/>
</dbReference>
<dbReference type="SUPFAM" id="SSF52540">
    <property type="entry name" value="P-loop containing nucleoside triphosphate hydrolases"/>
    <property type="match status" value="3"/>
</dbReference>
<dbReference type="GO" id="GO:0016020">
    <property type="term" value="C:membrane"/>
    <property type="evidence" value="ECO:0007669"/>
    <property type="project" value="UniProtKB-SubCell"/>
</dbReference>
<feature type="domain" description="ABC transporter" evidence="11">
    <location>
        <begin position="2168"/>
        <end position="2397"/>
    </location>
</feature>
<dbReference type="GO" id="GO:0140359">
    <property type="term" value="F:ABC-type transporter activity"/>
    <property type="evidence" value="ECO:0007669"/>
    <property type="project" value="InterPro"/>
</dbReference>
<feature type="transmembrane region" description="Helical" evidence="10">
    <location>
        <begin position="357"/>
        <end position="383"/>
    </location>
</feature>
<evidence type="ECO:0000256" key="9">
    <source>
        <dbReference type="SAM" id="Coils"/>
    </source>
</evidence>
<gene>
    <name evidence="12" type="ORF">GEV33_014401</name>
</gene>
<dbReference type="InterPro" id="IPR003593">
    <property type="entry name" value="AAA+_ATPase"/>
</dbReference>
<dbReference type="FunFam" id="3.40.50.300:FF:000327">
    <property type="entry name" value="ATP-binding cassette sub-family A member 3"/>
    <property type="match status" value="1"/>
</dbReference>
<protein>
    <recommendedName>
        <fullName evidence="11">ABC transporter domain-containing protein</fullName>
    </recommendedName>
</protein>
<keyword evidence="2" id="KW-0813">Transport</keyword>
<reference evidence="12" key="2">
    <citation type="submission" date="2021-08" db="EMBL/GenBank/DDBJ databases">
        <authorList>
            <person name="Eriksson T."/>
        </authorList>
    </citation>
    <scope>NUCLEOTIDE SEQUENCE</scope>
    <source>
        <strain evidence="12">Stoneville</strain>
        <tissue evidence="12">Whole head</tissue>
    </source>
</reference>
<feature type="transmembrane region" description="Helical" evidence="10">
    <location>
        <begin position="310"/>
        <end position="328"/>
    </location>
</feature>
<dbReference type="GO" id="GO:0005319">
    <property type="term" value="F:lipid transporter activity"/>
    <property type="evidence" value="ECO:0007669"/>
    <property type="project" value="TreeGrafter"/>
</dbReference>
<dbReference type="CDD" id="cd03263">
    <property type="entry name" value="ABC_subfamily_A"/>
    <property type="match status" value="3"/>
</dbReference>
<dbReference type="FunFam" id="3.40.50.300:FF:000298">
    <property type="entry name" value="ATP-binding cassette sub-family A member 12"/>
    <property type="match status" value="2"/>
</dbReference>
<feature type="transmembrane region" description="Helical" evidence="10">
    <location>
        <begin position="395"/>
        <end position="418"/>
    </location>
</feature>
<feature type="domain" description="ABC transporter" evidence="11">
    <location>
        <begin position="574"/>
        <end position="803"/>
    </location>
</feature>
<keyword evidence="6" id="KW-0067">ATP-binding</keyword>
<feature type="transmembrane region" description="Helical" evidence="10">
    <location>
        <begin position="424"/>
        <end position="441"/>
    </location>
</feature>
<accession>A0A8J6GYD4</accession>
<dbReference type="GO" id="GO:0016887">
    <property type="term" value="F:ATP hydrolysis activity"/>
    <property type="evidence" value="ECO:0007669"/>
    <property type="project" value="InterPro"/>
</dbReference>
<dbReference type="Pfam" id="PF12698">
    <property type="entry name" value="ABC2_membrane_3"/>
    <property type="match status" value="3"/>
</dbReference>
<feature type="transmembrane region" description="Helical" evidence="10">
    <location>
        <begin position="2091"/>
        <end position="2114"/>
    </location>
</feature>
<feature type="transmembrane region" description="Helical" evidence="10">
    <location>
        <begin position="1904"/>
        <end position="1927"/>
    </location>
</feature>
<feature type="transmembrane region" description="Helical" evidence="10">
    <location>
        <begin position="1088"/>
        <end position="1111"/>
    </location>
</feature>
<dbReference type="InterPro" id="IPR003439">
    <property type="entry name" value="ABC_transporter-like_ATP-bd"/>
</dbReference>
<evidence type="ECO:0000256" key="3">
    <source>
        <dbReference type="ARBA" id="ARBA00022692"/>
    </source>
</evidence>
<evidence type="ECO:0000256" key="8">
    <source>
        <dbReference type="ARBA" id="ARBA00023136"/>
    </source>
</evidence>
<dbReference type="InterPro" id="IPR013525">
    <property type="entry name" value="ABC2_TM"/>
</dbReference>
<keyword evidence="7 10" id="KW-1133">Transmembrane helix</keyword>
<sequence length="2472" mass="280566">MFGILEKSKKELNIEDYSLGQCSLEQIPNCKSNYASNKSSYVSVSKFPSKKIRMQEWMRILELENWRVRKMGNRLNKLILLMWKHWTLLKRRPFDTAFEIIYPILLSFILVATRNLITPEQRGQQDYPPFDAADSRYYWYSEACHENHSLIGYSPESPFLETVVNKACNASRAAAVLSYNNKAELDAAVDNHTSFCVVIQFNDELSGAKDNNNLPSNLDITIRLLSERNNTKSEWFTNFLYEAMPTPGPRDPENRYGGEPDYFHRGFLFLQQSIILGLMGNSAIDLPALDIRMQRFPYPGWLNDQFYRKAIVTFVTFILMLSFIYNYINTIVTITIEKEKQLKESLKIMGLPGWLQWVAWFLRSFIILLLVIILIVIMVKVNVPSPIFTHSDGTVLFVFFVLFACSTITLSFLISVFFKNANTAAGVGAGIFCLTCVPYCLHQFQSIKFSAGALLGSSLLANSGMCFGLLLIIKFEAIEEGIQWNNLWTTASPNDKVTVGAILLMFLLDTFLYLAIALYIEAVFPRDFGVPQPWYFPVSRNYWCSKPPTLDHEDLPHDKAEFFERFTENLPIGIQIKSLSKTFGTNRAVKKLNLDMYEGHITVLLGHNGAGKTTTMLMITGMFPPSMGTAVVNGYDIRTSIQNVRDSMGLCLQHNVLFDRLTVAEHLYFFGKLKGLNNEEVKGQIDNYIKLLELEDKRNDKSSTLSEDMKRKLSVGTALCGKSKIVMLDEPTAGMDPLARRAIWSLLQKEKEGRTILLITQFMDEIDLLGDRFAIMTAGELQCCGSSFFLKRKCDAGYYLIMDLAPECQPENITNLLRKHIPHVQVQGQVGSELTYQFSESDSNKFEEMLSDLEENINQLGVRCYGVSLTTLEEVFMKVGADHDNEISNGTVETPKNFTTNYLSGFPLIRNQFIAMVLKKTFFTLRKWYLLVIEIVTFVALLIFTVLITREDLLNNTLKISLDPYDEPLTLMAGITNQSYYKTYRNNVGNNHQILEVSDIATEMIRLTSENPPNVKRHYIVGASFNESTATAWFNGEPYHSSPLSLSLVLNTFYKQKFNENHSVKFEFESQSDKSNYVPKLDEFQYNLMGFEIAAELGCEIMFVAGFYILFQILERVSKSKHLQFVSGVNVVVFWGTSFLCDMVIHLLAMIAVLITLAALQEDGFKTPDELGSFGVKAIQKLESWDWLFLAHPLDWVLLFIPTYSIAKGVYDLSNIYSLRILCLAKAPSLEVACKNKPICCGIDDFYSMGSPGIGRNIIISFLMFIFLFGVLMFKEYGFFSYLMKKIINYNKPPDQNVTLEKDVQDENNKIRSTSEYERSRNYALVLQDVTKYYKNVLAVNGICLGVEPYECFGLLGVKGAGKTTLFKMMTGNEQISYGEAWVNGIDIKREQKKVQKLIGYCPQFNALLDDLTVRENLHLFALIRGVPYKECKSLGEHLAHQFYFFKHMDKKIKKISGGNKRKLSIALALVGDPPIIYLDEPTTGIDPVSKRLLWTALAKLRDSGKCIILTSQSMEECETLCTRLAIMVNGNFQCLGSAQRLKNKFATGYALTIKVKKIADDVNLDQEITAIDNFIQTNFPGAQLKKKYQELLSYQLTNNSIPWSRMFGILEKAKKELNIEDYSLGQCSLEQPQPFSAHHFGPAVSPPAPIRSRPFHPQVMQKMGKRLNKFILLMWKNWTLLKRRPFNTAFEIFCPALICFILLAIRNIITAKQRDQQDYPPFDAADSWYSWYAEACHENHSLIGYSPESPFLEAVVNKACNASRAAAILSYNNKADLDAAVDNHTSFCLVIQFNDELSGAKDNNNLPSNLDITIRLLSERNNNKSEWFTNLLYPMFQTPGPRDPENGYGGDPGYFDRGFLFLQESITLGLMGNDSIDPSALDIKMQRFPYPRWLNDLFYTKEMVTLVTLMLMMSFIYNYINTIRAITTEKEKQLKESMKIMGLPGWLHWVAWFLRSFIILLLAIILIVIVVKLKGKKAPVFPHSDRTVLFIFFVLFACSTITFTFLISVFFTNANTAAAVGSLIFFLTYLPYSLQKQQSHELSAGAVLCSSLLANSGLCFGLLLILKFEAIEEGIHWDNLWNTTSPDENVTLGAILLMFILDTFLYLAIALYIEAVFPGEFGVPQPWYFPVSRDYWCSKPPTLDHEEFSRDKAEFFEKFTEDLPIGIQIQNLSKTFGANRAVKTLNLDMYEGHITVLLGHNGAGKTTTMSMITGMFPPSKGTAVVNGYDILTSIQNVRDSMGLCLQHNVLFDGLTVAEHLYFFGKLKGLNNEEVKKEIDNYIKLLELQSKRNAKSSTLSGGMKRKLSVGIALCGKSKIVLLDEPTAGMDPSARRAIWNLLQKQKQGRTILLTTHFMDEADLLGDRIAIMTVGELQCCGSSFFLKRKYGAGYYLIMDVAPQCRPENITNLLRKHIPHVQVQAKAGSELTYQLSESDSNKFEEMLSDLEKHINQLGVRSYGVSLTTLEEVFMK</sequence>
<dbReference type="EMBL" id="JABDTM020028794">
    <property type="protein sequence ID" value="KAH0808390.1"/>
    <property type="molecule type" value="Genomic_DNA"/>
</dbReference>
<feature type="transmembrane region" description="Helical" evidence="10">
    <location>
        <begin position="2047"/>
        <end position="2071"/>
    </location>
</feature>
<evidence type="ECO:0000313" key="13">
    <source>
        <dbReference type="Proteomes" id="UP000719412"/>
    </source>
</evidence>
<evidence type="ECO:0000256" key="6">
    <source>
        <dbReference type="ARBA" id="ARBA00022840"/>
    </source>
</evidence>
<keyword evidence="3 10" id="KW-0812">Transmembrane</keyword>
<name>A0A8J6GYD4_TENMO</name>
<organism evidence="12 13">
    <name type="scientific">Tenebrio molitor</name>
    <name type="common">Yellow mealworm beetle</name>
    <dbReference type="NCBI Taxonomy" id="7067"/>
    <lineage>
        <taxon>Eukaryota</taxon>
        <taxon>Metazoa</taxon>
        <taxon>Ecdysozoa</taxon>
        <taxon>Arthropoda</taxon>
        <taxon>Hexapoda</taxon>
        <taxon>Insecta</taxon>
        <taxon>Pterygota</taxon>
        <taxon>Neoptera</taxon>
        <taxon>Endopterygota</taxon>
        <taxon>Coleoptera</taxon>
        <taxon>Polyphaga</taxon>
        <taxon>Cucujiformia</taxon>
        <taxon>Tenebrionidae</taxon>
        <taxon>Tenebrio</taxon>
    </lineage>
</organism>
<feature type="transmembrane region" description="Helical" evidence="10">
    <location>
        <begin position="1258"/>
        <end position="1284"/>
    </location>
</feature>
<comment type="subcellular location">
    <subcellularLocation>
        <location evidence="1">Membrane</location>
        <topology evidence="1">Multi-pass membrane protein</topology>
    </subcellularLocation>
</comment>
<feature type="transmembrane region" description="Helical" evidence="10">
    <location>
        <begin position="1947"/>
        <end position="1970"/>
    </location>
</feature>
<keyword evidence="5" id="KW-0547">Nucleotide-binding</keyword>
<keyword evidence="4" id="KW-0677">Repeat</keyword>
<proteinExistence type="predicted"/>
<keyword evidence="13" id="KW-1185">Reference proteome</keyword>
<dbReference type="InterPro" id="IPR026082">
    <property type="entry name" value="ABCA"/>
</dbReference>
<dbReference type="Gene3D" id="3.40.50.300">
    <property type="entry name" value="P-loop containing nucleotide triphosphate hydrolases"/>
    <property type="match status" value="3"/>
</dbReference>
<feature type="coiled-coil region" evidence="9">
    <location>
        <begin position="836"/>
        <end position="863"/>
    </location>
</feature>
<evidence type="ECO:0000256" key="10">
    <source>
        <dbReference type="SAM" id="Phobius"/>
    </source>
</evidence>
<dbReference type="PROSITE" id="PS50893">
    <property type="entry name" value="ABC_TRANSPORTER_2"/>
    <property type="match status" value="3"/>
</dbReference>
<evidence type="ECO:0000256" key="7">
    <source>
        <dbReference type="ARBA" id="ARBA00022989"/>
    </source>
</evidence>
<feature type="transmembrane region" description="Helical" evidence="10">
    <location>
        <begin position="928"/>
        <end position="948"/>
    </location>
</feature>
<dbReference type="PANTHER" id="PTHR19229">
    <property type="entry name" value="ATP-BINDING CASSETTE TRANSPORTER SUBFAMILY A ABCA"/>
    <property type="match status" value="1"/>
</dbReference>
<dbReference type="Pfam" id="PF00005">
    <property type="entry name" value="ABC_tran"/>
    <property type="match status" value="3"/>
</dbReference>
<evidence type="ECO:0000259" key="11">
    <source>
        <dbReference type="PROSITE" id="PS50893"/>
    </source>
</evidence>
<reference evidence="12" key="1">
    <citation type="journal article" date="2020" name="J Insects Food Feed">
        <title>The yellow mealworm (Tenebrio molitor) genome: a resource for the emerging insects as food and feed industry.</title>
        <authorList>
            <person name="Eriksson T."/>
            <person name="Andere A."/>
            <person name="Kelstrup H."/>
            <person name="Emery V."/>
            <person name="Picard C."/>
        </authorList>
    </citation>
    <scope>NUCLEOTIDE SEQUENCE</scope>
    <source>
        <strain evidence="12">Stoneville</strain>
        <tissue evidence="12">Whole head</tissue>
    </source>
</reference>
<dbReference type="SMART" id="SM00382">
    <property type="entry name" value="AAA"/>
    <property type="match status" value="3"/>
</dbReference>
<feature type="domain" description="ABC transporter" evidence="11">
    <location>
        <begin position="1325"/>
        <end position="1555"/>
    </location>
</feature>
<keyword evidence="8 10" id="KW-0472">Membrane</keyword>
<feature type="transmembrane region" description="Helical" evidence="10">
    <location>
        <begin position="1990"/>
        <end position="2012"/>
    </location>
</feature>
<evidence type="ECO:0000256" key="5">
    <source>
        <dbReference type="ARBA" id="ARBA00022741"/>
    </source>
</evidence>